<gene>
    <name evidence="1" type="ORF">IRJ41_006029</name>
</gene>
<proteinExistence type="predicted"/>
<dbReference type="EMBL" id="JAFHDT010000003">
    <property type="protein sequence ID" value="KAI7811625.1"/>
    <property type="molecule type" value="Genomic_DNA"/>
</dbReference>
<keyword evidence="2" id="KW-1185">Reference proteome</keyword>
<reference evidence="1" key="1">
    <citation type="submission" date="2021-02" db="EMBL/GenBank/DDBJ databases">
        <title>Comparative genomics reveals that relaxation of natural selection precedes convergent phenotypic evolution of cavefish.</title>
        <authorList>
            <person name="Peng Z."/>
        </authorList>
    </citation>
    <scope>NUCLEOTIDE SEQUENCE</scope>
    <source>
        <tissue evidence="1">Muscle</tissue>
    </source>
</reference>
<sequence>MCHASTGRFPQPLRWGGQQQLYPNQRGLQSVRPSQEKPSALVMPAVRTTPRHLFTISSHELSLLFFTNKHTIVKMHFCTYVVIHMY</sequence>
<name>A0A9W7X0L4_TRIRA</name>
<dbReference type="AlphaFoldDB" id="A0A9W7X0L4"/>
<comment type="caution">
    <text evidence="1">The sequence shown here is derived from an EMBL/GenBank/DDBJ whole genome shotgun (WGS) entry which is preliminary data.</text>
</comment>
<accession>A0A9W7X0L4</accession>
<evidence type="ECO:0000313" key="2">
    <source>
        <dbReference type="Proteomes" id="UP001059041"/>
    </source>
</evidence>
<organism evidence="1 2">
    <name type="scientific">Triplophysa rosa</name>
    <name type="common">Cave loach</name>
    <dbReference type="NCBI Taxonomy" id="992332"/>
    <lineage>
        <taxon>Eukaryota</taxon>
        <taxon>Metazoa</taxon>
        <taxon>Chordata</taxon>
        <taxon>Craniata</taxon>
        <taxon>Vertebrata</taxon>
        <taxon>Euteleostomi</taxon>
        <taxon>Actinopterygii</taxon>
        <taxon>Neopterygii</taxon>
        <taxon>Teleostei</taxon>
        <taxon>Ostariophysi</taxon>
        <taxon>Cypriniformes</taxon>
        <taxon>Nemacheilidae</taxon>
        <taxon>Triplophysa</taxon>
    </lineage>
</organism>
<evidence type="ECO:0000313" key="1">
    <source>
        <dbReference type="EMBL" id="KAI7811625.1"/>
    </source>
</evidence>
<dbReference type="Proteomes" id="UP001059041">
    <property type="component" value="Linkage Group LG3"/>
</dbReference>
<protein>
    <submittedName>
        <fullName evidence="1">Calcitonin gene-related peptide-like</fullName>
    </submittedName>
</protein>